<dbReference type="InterPro" id="IPR036910">
    <property type="entry name" value="HMG_box_dom_sf"/>
</dbReference>
<protein>
    <submittedName>
        <fullName evidence="2">1951_t:CDS:1</fullName>
    </submittedName>
</protein>
<dbReference type="SUPFAM" id="SSF47095">
    <property type="entry name" value="HMG-box"/>
    <property type="match status" value="1"/>
</dbReference>
<dbReference type="AlphaFoldDB" id="A0A9N8ZD67"/>
<evidence type="ECO:0000256" key="1">
    <source>
        <dbReference type="SAM" id="MobiDB-lite"/>
    </source>
</evidence>
<comment type="caution">
    <text evidence="2">The sequence shown here is derived from an EMBL/GenBank/DDBJ whole genome shotgun (WGS) entry which is preliminary data.</text>
</comment>
<keyword evidence="3" id="KW-1185">Reference proteome</keyword>
<reference evidence="2" key="1">
    <citation type="submission" date="2021-06" db="EMBL/GenBank/DDBJ databases">
        <authorList>
            <person name="Kallberg Y."/>
            <person name="Tangrot J."/>
            <person name="Rosling A."/>
        </authorList>
    </citation>
    <scope>NUCLEOTIDE SEQUENCE</scope>
    <source>
        <strain evidence="2">IA702</strain>
    </source>
</reference>
<gene>
    <name evidence="2" type="ORF">POCULU_LOCUS2072</name>
</gene>
<accession>A0A9N8ZD67</accession>
<feature type="compositionally biased region" description="Polar residues" evidence="1">
    <location>
        <begin position="11"/>
        <end position="23"/>
    </location>
</feature>
<feature type="region of interest" description="Disordered" evidence="1">
    <location>
        <begin position="1"/>
        <end position="23"/>
    </location>
</feature>
<dbReference type="EMBL" id="CAJVPJ010000177">
    <property type="protein sequence ID" value="CAG8490975.1"/>
    <property type="molecule type" value="Genomic_DNA"/>
</dbReference>
<sequence>MSSFVPAPPSFNDQSHIDPSSTNTSIFNTDSLTPFEIGLLMNPPYILNVDLDILLNPTYYQRENCLNSFVLFRKNFSSGLRSQFPNKSYTIHEISEIANDQWNMQPDANQSGKEEWEILE</sequence>
<dbReference type="OrthoDB" id="6247875at2759"/>
<proteinExistence type="predicted"/>
<organism evidence="2 3">
    <name type="scientific">Paraglomus occultum</name>
    <dbReference type="NCBI Taxonomy" id="144539"/>
    <lineage>
        <taxon>Eukaryota</taxon>
        <taxon>Fungi</taxon>
        <taxon>Fungi incertae sedis</taxon>
        <taxon>Mucoromycota</taxon>
        <taxon>Glomeromycotina</taxon>
        <taxon>Glomeromycetes</taxon>
        <taxon>Paraglomerales</taxon>
        <taxon>Paraglomeraceae</taxon>
        <taxon>Paraglomus</taxon>
    </lineage>
</organism>
<dbReference type="Proteomes" id="UP000789572">
    <property type="component" value="Unassembled WGS sequence"/>
</dbReference>
<name>A0A9N8ZD67_9GLOM</name>
<evidence type="ECO:0000313" key="2">
    <source>
        <dbReference type="EMBL" id="CAG8490975.1"/>
    </source>
</evidence>
<evidence type="ECO:0000313" key="3">
    <source>
        <dbReference type="Proteomes" id="UP000789572"/>
    </source>
</evidence>